<comment type="catalytic activity">
    <reaction evidence="5">
        <text>ethanolamine = acetaldehyde + NH4(+)</text>
        <dbReference type="Rhea" id="RHEA:15313"/>
        <dbReference type="ChEBI" id="CHEBI:15343"/>
        <dbReference type="ChEBI" id="CHEBI:28938"/>
        <dbReference type="ChEBI" id="CHEBI:57603"/>
        <dbReference type="EC" id="4.3.1.7"/>
    </reaction>
</comment>
<dbReference type="InterPro" id="IPR009246">
    <property type="entry name" value="EutC"/>
</dbReference>
<dbReference type="HAMAP" id="MF_00601">
    <property type="entry name" value="EutC"/>
    <property type="match status" value="1"/>
</dbReference>
<organism evidence="7 8">
    <name type="scientific">Granulicella aggregans</name>
    <dbReference type="NCBI Taxonomy" id="474949"/>
    <lineage>
        <taxon>Bacteria</taxon>
        <taxon>Pseudomonadati</taxon>
        <taxon>Acidobacteriota</taxon>
        <taxon>Terriglobia</taxon>
        <taxon>Terriglobales</taxon>
        <taxon>Acidobacteriaceae</taxon>
        <taxon>Granulicella</taxon>
    </lineage>
</organism>
<keyword evidence="2 5" id="KW-0456">Lyase</keyword>
<name>A0A7W7ZHA1_9BACT</name>
<dbReference type="GO" id="GO:0009350">
    <property type="term" value="C:ethanolamine ammonia-lyase complex"/>
    <property type="evidence" value="ECO:0007669"/>
    <property type="project" value="UniProtKB-UniRule"/>
</dbReference>
<evidence type="ECO:0000256" key="6">
    <source>
        <dbReference type="SAM" id="MobiDB-lite"/>
    </source>
</evidence>
<dbReference type="RefSeq" id="WP_184221238.1">
    <property type="nucleotide sequence ID" value="NZ_JACHIP010000006.1"/>
</dbReference>
<dbReference type="Gene3D" id="1.10.30.40">
    <property type="entry name" value="Ethanolamine ammonia-lyase light chain (EutC), N-terminal domain"/>
    <property type="match status" value="1"/>
</dbReference>
<accession>A0A7W7ZHA1</accession>
<evidence type="ECO:0000313" key="8">
    <source>
        <dbReference type="Proteomes" id="UP000540989"/>
    </source>
</evidence>
<proteinExistence type="inferred from homology"/>
<evidence type="ECO:0000313" key="7">
    <source>
        <dbReference type="EMBL" id="MBB5059594.1"/>
    </source>
</evidence>
<feature type="binding site" evidence="5">
    <location>
        <position position="224"/>
    </location>
    <ligand>
        <name>adenosylcob(III)alamin</name>
        <dbReference type="ChEBI" id="CHEBI:18408"/>
    </ligand>
</feature>
<dbReference type="PANTHER" id="PTHR39330:SF1">
    <property type="entry name" value="ETHANOLAMINE AMMONIA-LYASE SMALL SUBUNIT"/>
    <property type="match status" value="1"/>
</dbReference>
<comment type="subunit">
    <text evidence="5">The basic unit is a heterodimer which dimerizes to form tetramers. The heterotetramers trimerize; 6 large subunits form a core ring with 6 small subunits projecting outwards.</text>
</comment>
<dbReference type="InterPro" id="IPR042251">
    <property type="entry name" value="EutC_C"/>
</dbReference>
<comment type="subcellular location">
    <subcellularLocation>
        <location evidence="5">Bacterial microcompartment</location>
    </subcellularLocation>
</comment>
<evidence type="ECO:0000256" key="5">
    <source>
        <dbReference type="HAMAP-Rule" id="MF_00601"/>
    </source>
</evidence>
<dbReference type="EMBL" id="JACHIP010000006">
    <property type="protein sequence ID" value="MBB5059594.1"/>
    <property type="molecule type" value="Genomic_DNA"/>
</dbReference>
<dbReference type="Proteomes" id="UP000540989">
    <property type="component" value="Unassembled WGS sequence"/>
</dbReference>
<gene>
    <name evidence="5" type="primary">eutC</name>
    <name evidence="7" type="ORF">HDF16_004320</name>
</gene>
<keyword evidence="4 5" id="KW-1283">Bacterial microcompartment</keyword>
<dbReference type="AlphaFoldDB" id="A0A7W7ZHA1"/>
<keyword evidence="8" id="KW-1185">Reference proteome</keyword>
<comment type="cofactor">
    <cofactor evidence="5">
        <name>adenosylcob(III)alamin</name>
        <dbReference type="ChEBI" id="CHEBI:18408"/>
    </cofactor>
    <text evidence="5">Binds between the large and small subunits.</text>
</comment>
<dbReference type="Gene3D" id="3.40.50.11240">
    <property type="entry name" value="Ethanolamine ammonia-lyase light chain (EutC)"/>
    <property type="match status" value="1"/>
</dbReference>
<comment type="caution">
    <text evidence="7">The sequence shown here is derived from an EMBL/GenBank/DDBJ whole genome shotgun (WGS) entry which is preliminary data.</text>
</comment>
<dbReference type="Pfam" id="PF05985">
    <property type="entry name" value="EutC"/>
    <property type="match status" value="1"/>
</dbReference>
<comment type="similarity">
    <text evidence="5">Belongs to the EutC family.</text>
</comment>
<evidence type="ECO:0000256" key="2">
    <source>
        <dbReference type="ARBA" id="ARBA00023239"/>
    </source>
</evidence>
<evidence type="ECO:0000256" key="3">
    <source>
        <dbReference type="ARBA" id="ARBA00023285"/>
    </source>
</evidence>
<evidence type="ECO:0000256" key="4">
    <source>
        <dbReference type="ARBA" id="ARBA00024446"/>
    </source>
</evidence>
<feature type="binding site" evidence="5">
    <location>
        <position position="174"/>
    </location>
    <ligand>
        <name>adenosylcob(III)alamin</name>
        <dbReference type="ChEBI" id="CHEBI:18408"/>
    </ligand>
</feature>
<keyword evidence="1 5" id="KW-0846">Cobalamin</keyword>
<dbReference type="EC" id="4.3.1.7" evidence="5"/>
<dbReference type="NCBIfam" id="NF003971">
    <property type="entry name" value="PRK05465.1"/>
    <property type="match status" value="1"/>
</dbReference>
<dbReference type="GO" id="GO:0031419">
    <property type="term" value="F:cobalamin binding"/>
    <property type="evidence" value="ECO:0007669"/>
    <property type="project" value="UniProtKB-UniRule"/>
</dbReference>
<feature type="binding site" evidence="5">
    <location>
        <position position="195"/>
    </location>
    <ligand>
        <name>adenosylcob(III)alamin</name>
        <dbReference type="ChEBI" id="CHEBI:18408"/>
    </ligand>
</feature>
<sequence>MDRRSLSEEAASEALSLDEPRDIALAETDLRALTPARVSLARTGNSITTRDNLAFARDHAQARDAVHAHLSLPTLLSELHDRGLEAVAVKSAAPDRATYLRRPDLGRTLGEAAKNALHADVSEGTRPRLTIIIADGLSALAADRNAIAVIDFLLPLVQAEWNITRVVIAEQARVALGDEIGAALGAQLAVMLIGERPGLSAADSLGAYITWEPRLGRTNAERNCISNIRSEGLSPKDAARRIAYFAIEARRLQSTGTSLKDPTDQPLLAESQRAD</sequence>
<dbReference type="GO" id="GO:0046336">
    <property type="term" value="P:ethanolamine catabolic process"/>
    <property type="evidence" value="ECO:0007669"/>
    <property type="project" value="UniProtKB-UniRule"/>
</dbReference>
<protein>
    <recommendedName>
        <fullName evidence="5">Ethanolamine ammonia-lyase small subunit</fullName>
        <shortName evidence="5">EAL small subunit</shortName>
        <ecNumber evidence="5">4.3.1.7</ecNumber>
    </recommendedName>
</protein>
<comment type="pathway">
    <text evidence="5">Amine and polyamine degradation; ethanolamine degradation.</text>
</comment>
<dbReference type="GO" id="GO:0031471">
    <property type="term" value="C:ethanolamine degradation polyhedral organelle"/>
    <property type="evidence" value="ECO:0007669"/>
    <property type="project" value="UniProtKB-UniRule"/>
</dbReference>
<evidence type="ECO:0000256" key="1">
    <source>
        <dbReference type="ARBA" id="ARBA00022628"/>
    </source>
</evidence>
<dbReference type="GO" id="GO:0008851">
    <property type="term" value="F:ethanolamine ammonia-lyase activity"/>
    <property type="evidence" value="ECO:0007669"/>
    <property type="project" value="UniProtKB-UniRule"/>
</dbReference>
<comment type="function">
    <text evidence="5">Catalyzes the deamination of various vicinal amino-alcohols to oxo compounds. Allows this organism to utilize ethanolamine as the sole source of nitrogen and carbon in the presence of external vitamin B12.</text>
</comment>
<dbReference type="GO" id="GO:0006520">
    <property type="term" value="P:amino acid metabolic process"/>
    <property type="evidence" value="ECO:0007669"/>
    <property type="project" value="InterPro"/>
</dbReference>
<feature type="region of interest" description="Disordered" evidence="6">
    <location>
        <begin position="256"/>
        <end position="275"/>
    </location>
</feature>
<dbReference type="UniPathway" id="UPA00560"/>
<reference evidence="7 8" key="1">
    <citation type="submission" date="2020-08" db="EMBL/GenBank/DDBJ databases">
        <title>Genomic Encyclopedia of Type Strains, Phase IV (KMG-V): Genome sequencing to study the core and pangenomes of soil and plant-associated prokaryotes.</title>
        <authorList>
            <person name="Whitman W."/>
        </authorList>
    </citation>
    <scope>NUCLEOTIDE SEQUENCE [LARGE SCALE GENOMIC DNA]</scope>
    <source>
        <strain evidence="7 8">M8UP14</strain>
    </source>
</reference>
<dbReference type="InterPro" id="IPR042255">
    <property type="entry name" value="EutC_N"/>
</dbReference>
<keyword evidence="3 5" id="KW-0170">Cobalt</keyword>
<dbReference type="PANTHER" id="PTHR39330">
    <property type="entry name" value="ETHANOLAMINE AMMONIA-LYASE LIGHT CHAIN"/>
    <property type="match status" value="1"/>
</dbReference>
<dbReference type="PIRSF" id="PIRSF018982">
    <property type="entry name" value="EutC"/>
    <property type="match status" value="1"/>
</dbReference>